<accession>A0ABR4GFY8</accession>
<evidence type="ECO:0000256" key="2">
    <source>
        <dbReference type="ARBA" id="ARBA00022737"/>
    </source>
</evidence>
<evidence type="ECO:0000259" key="5">
    <source>
        <dbReference type="Pfam" id="PF25390"/>
    </source>
</evidence>
<evidence type="ECO:0000313" key="7">
    <source>
        <dbReference type="Proteomes" id="UP001610563"/>
    </source>
</evidence>
<feature type="repeat" description="RCC1" evidence="3">
    <location>
        <begin position="45"/>
        <end position="99"/>
    </location>
</feature>
<dbReference type="InterPro" id="IPR051553">
    <property type="entry name" value="Ran_GTPase-activating"/>
</dbReference>
<feature type="region of interest" description="Disordered" evidence="4">
    <location>
        <begin position="1"/>
        <end position="21"/>
    </location>
</feature>
<keyword evidence="1" id="KW-0344">Guanine-nucleotide releasing factor</keyword>
<feature type="repeat" description="RCC1" evidence="3">
    <location>
        <begin position="205"/>
        <end position="257"/>
    </location>
</feature>
<dbReference type="SUPFAM" id="SSF50985">
    <property type="entry name" value="RCC1/BLIP-II"/>
    <property type="match status" value="1"/>
</dbReference>
<dbReference type="PROSITE" id="PS50012">
    <property type="entry name" value="RCC1_3"/>
    <property type="match status" value="4"/>
</dbReference>
<evidence type="ECO:0000256" key="1">
    <source>
        <dbReference type="ARBA" id="ARBA00022658"/>
    </source>
</evidence>
<dbReference type="PROSITE" id="PS00626">
    <property type="entry name" value="RCC1_2"/>
    <property type="match status" value="1"/>
</dbReference>
<reference evidence="6 7" key="1">
    <citation type="submission" date="2024-07" db="EMBL/GenBank/DDBJ databases">
        <title>Section-level genome sequencing and comparative genomics of Aspergillus sections Usti and Cavernicolus.</title>
        <authorList>
            <consortium name="Lawrence Berkeley National Laboratory"/>
            <person name="Nybo J.L."/>
            <person name="Vesth T.C."/>
            <person name="Theobald S."/>
            <person name="Frisvad J.C."/>
            <person name="Larsen T.O."/>
            <person name="Kjaerboelling I."/>
            <person name="Rothschild-Mancinelli K."/>
            <person name="Lyhne E.K."/>
            <person name="Kogle M.E."/>
            <person name="Barry K."/>
            <person name="Clum A."/>
            <person name="Na H."/>
            <person name="Ledsgaard L."/>
            <person name="Lin J."/>
            <person name="Lipzen A."/>
            <person name="Kuo A."/>
            <person name="Riley R."/>
            <person name="Mondo S."/>
            <person name="Labutti K."/>
            <person name="Haridas S."/>
            <person name="Pangalinan J."/>
            <person name="Salamov A.A."/>
            <person name="Simmons B.A."/>
            <person name="Magnuson J.K."/>
            <person name="Chen J."/>
            <person name="Drula E."/>
            <person name="Henrissat B."/>
            <person name="Wiebenga A."/>
            <person name="Lubbers R.J."/>
            <person name="Gomes A.C."/>
            <person name="Makela M.R."/>
            <person name="Stajich J."/>
            <person name="Grigoriev I.V."/>
            <person name="Mortensen U.H."/>
            <person name="De Vries R.P."/>
            <person name="Baker S.E."/>
            <person name="Andersen M.R."/>
        </authorList>
    </citation>
    <scope>NUCLEOTIDE SEQUENCE [LARGE SCALE GENOMIC DNA]</scope>
    <source>
        <strain evidence="6 7">CBS 209.92</strain>
    </source>
</reference>
<dbReference type="InterPro" id="IPR000408">
    <property type="entry name" value="Reg_chr_condens"/>
</dbReference>
<dbReference type="PRINTS" id="PR00633">
    <property type="entry name" value="RCCNDNSATION"/>
</dbReference>
<feature type="compositionally biased region" description="Basic residues" evidence="4">
    <location>
        <begin position="1"/>
        <end position="11"/>
    </location>
</feature>
<dbReference type="PANTHER" id="PTHR45982">
    <property type="entry name" value="REGULATOR OF CHROMOSOME CONDENSATION"/>
    <property type="match status" value="1"/>
</dbReference>
<feature type="compositionally biased region" description="Acidic residues" evidence="4">
    <location>
        <begin position="142"/>
        <end position="162"/>
    </location>
</feature>
<feature type="repeat" description="RCC1" evidence="3">
    <location>
        <begin position="258"/>
        <end position="311"/>
    </location>
</feature>
<feature type="region of interest" description="Disordered" evidence="4">
    <location>
        <begin position="137"/>
        <end position="162"/>
    </location>
</feature>
<protein>
    <submittedName>
        <fullName evidence="6">Regulator of chromosome condensation 1/beta-lactamase-inhibitor protein II</fullName>
    </submittedName>
</protein>
<sequence length="520" mass="56417">MPPKSSRKRKGTAPLASAGTPVKRVRATAAVTAPPFPSVAPNQRLDVYVCGTNDSGELGMGDSVTEIVRPRLNPNLAAGAVGVVHLAVGVDHAAALTRDNRILTWVQTSTGPWGGIRQGIHMMMTVTTAMEMVLGGYRNWPDEPDDDDPNNVDYQPDGDTDDDRPLCNLMEATPTQVDPAAFPQGTIFTQLAATKSATFVLTSTGSVYGWGTFRGSNGVMGFSQTSQQELRPVLINNLTDVAKLVAGAQHMLALTSEGKVFSWGCNEQYQLGRQRSHYISPHDLEPVPCAVPARVVEIGSGHYHSFAIHKSGDIYAWGLNDYGQTTMPQSARFEREISPKKLPMLKRKGNVPNDDPRIISIQGGRHHSHAIDKNGYCHSWGRIDKHGIGVDKQRLALMVDEIAIIRGQDGRDRVVKVPVQTEVVSGATSLGIGTDHSIAITATGEGYSWGINDKHQTGQPGESNVYLPTQMRSDFINGKTLIFAGGGDNSAFSPNNQGDRDYTQRPRRSRRLMNMNQGNS</sequence>
<proteinExistence type="predicted"/>
<dbReference type="Proteomes" id="UP001610563">
    <property type="component" value="Unassembled WGS sequence"/>
</dbReference>
<name>A0ABR4GFY8_9EURO</name>
<dbReference type="Pfam" id="PF25390">
    <property type="entry name" value="WD40_RLD"/>
    <property type="match status" value="1"/>
</dbReference>
<feature type="domain" description="RCC1-like" evidence="5">
    <location>
        <begin position="46"/>
        <end position="489"/>
    </location>
</feature>
<dbReference type="InterPro" id="IPR058923">
    <property type="entry name" value="RCC1-like_dom"/>
</dbReference>
<evidence type="ECO:0000256" key="3">
    <source>
        <dbReference type="PROSITE-ProRule" id="PRU00235"/>
    </source>
</evidence>
<dbReference type="InterPro" id="IPR009091">
    <property type="entry name" value="RCC1/BLIP-II"/>
</dbReference>
<organism evidence="6 7">
    <name type="scientific">Aspergillus keveii</name>
    <dbReference type="NCBI Taxonomy" id="714993"/>
    <lineage>
        <taxon>Eukaryota</taxon>
        <taxon>Fungi</taxon>
        <taxon>Dikarya</taxon>
        <taxon>Ascomycota</taxon>
        <taxon>Pezizomycotina</taxon>
        <taxon>Eurotiomycetes</taxon>
        <taxon>Eurotiomycetidae</taxon>
        <taxon>Eurotiales</taxon>
        <taxon>Aspergillaceae</taxon>
        <taxon>Aspergillus</taxon>
        <taxon>Aspergillus subgen. Nidulantes</taxon>
    </lineage>
</organism>
<evidence type="ECO:0000313" key="6">
    <source>
        <dbReference type="EMBL" id="KAL2797965.1"/>
    </source>
</evidence>
<gene>
    <name evidence="6" type="ORF">BJX66DRAFT_323112</name>
</gene>
<evidence type="ECO:0000256" key="4">
    <source>
        <dbReference type="SAM" id="MobiDB-lite"/>
    </source>
</evidence>
<keyword evidence="2" id="KW-0677">Repeat</keyword>
<keyword evidence="7" id="KW-1185">Reference proteome</keyword>
<feature type="region of interest" description="Disordered" evidence="4">
    <location>
        <begin position="487"/>
        <end position="520"/>
    </location>
</feature>
<dbReference type="Gene3D" id="2.130.10.30">
    <property type="entry name" value="Regulator of chromosome condensation 1/beta-lactamase-inhibitor protein II"/>
    <property type="match status" value="1"/>
</dbReference>
<dbReference type="PANTHER" id="PTHR45982:SF1">
    <property type="entry name" value="REGULATOR OF CHROMOSOME CONDENSATION"/>
    <property type="match status" value="1"/>
</dbReference>
<feature type="repeat" description="RCC1" evidence="3">
    <location>
        <begin position="312"/>
        <end position="374"/>
    </location>
</feature>
<dbReference type="EMBL" id="JBFTWV010000016">
    <property type="protein sequence ID" value="KAL2797965.1"/>
    <property type="molecule type" value="Genomic_DNA"/>
</dbReference>
<comment type="caution">
    <text evidence="6">The sequence shown here is derived from an EMBL/GenBank/DDBJ whole genome shotgun (WGS) entry which is preliminary data.</text>
</comment>